<evidence type="ECO:0000256" key="4">
    <source>
        <dbReference type="ARBA" id="ARBA00023172"/>
    </source>
</evidence>
<dbReference type="AlphaFoldDB" id="A0A9D2TLC1"/>
<evidence type="ECO:0000256" key="3">
    <source>
        <dbReference type="ARBA" id="ARBA00023054"/>
    </source>
</evidence>
<evidence type="ECO:0000313" key="7">
    <source>
        <dbReference type="Proteomes" id="UP000823918"/>
    </source>
</evidence>
<reference evidence="6" key="2">
    <citation type="submission" date="2021-04" db="EMBL/GenBank/DDBJ databases">
        <authorList>
            <person name="Gilroy R."/>
        </authorList>
    </citation>
    <scope>NUCLEOTIDE SEQUENCE</scope>
    <source>
        <strain evidence="6">5933</strain>
    </source>
</reference>
<reference evidence="6" key="1">
    <citation type="journal article" date="2021" name="PeerJ">
        <title>Extensive microbial diversity within the chicken gut microbiome revealed by metagenomics and culture.</title>
        <authorList>
            <person name="Gilroy R."/>
            <person name="Ravi A."/>
            <person name="Getino M."/>
            <person name="Pursley I."/>
            <person name="Horton D.L."/>
            <person name="Alikhan N.F."/>
            <person name="Baker D."/>
            <person name="Gharbi K."/>
            <person name="Hall N."/>
            <person name="Watson M."/>
            <person name="Adriaenssens E.M."/>
            <person name="Foster-Nyarko E."/>
            <person name="Jarju S."/>
            <person name="Secka A."/>
            <person name="Antonio M."/>
            <person name="Oren A."/>
            <person name="Chaudhuri R.R."/>
            <person name="La Ragione R."/>
            <person name="Hildebrand F."/>
            <person name="Pallen M.J."/>
        </authorList>
    </citation>
    <scope>NUCLEOTIDE SEQUENCE</scope>
    <source>
        <strain evidence="6">5933</strain>
    </source>
</reference>
<evidence type="ECO:0000256" key="2">
    <source>
        <dbReference type="ARBA" id="ARBA00009840"/>
    </source>
</evidence>
<protein>
    <submittedName>
        <fullName evidence="6">DNA recombination protein RmuC</fullName>
    </submittedName>
</protein>
<dbReference type="PANTHER" id="PTHR30563">
    <property type="entry name" value="DNA RECOMBINATION PROTEIN RMUC"/>
    <property type="match status" value="1"/>
</dbReference>
<accession>A0A9D2TLC1</accession>
<dbReference type="EMBL" id="DWWA01000038">
    <property type="protein sequence ID" value="HJC72702.1"/>
    <property type="molecule type" value="Genomic_DNA"/>
</dbReference>
<evidence type="ECO:0000256" key="5">
    <source>
        <dbReference type="SAM" id="Coils"/>
    </source>
</evidence>
<evidence type="ECO:0000256" key="1">
    <source>
        <dbReference type="ARBA" id="ARBA00003416"/>
    </source>
</evidence>
<dbReference type="Pfam" id="PF02646">
    <property type="entry name" value="RmuC"/>
    <property type="match status" value="1"/>
</dbReference>
<organism evidence="6 7">
    <name type="scientific">Candidatus Ruthenibacterium merdavium</name>
    <dbReference type="NCBI Taxonomy" id="2838752"/>
    <lineage>
        <taxon>Bacteria</taxon>
        <taxon>Bacillati</taxon>
        <taxon>Bacillota</taxon>
        <taxon>Clostridia</taxon>
        <taxon>Eubacteriales</taxon>
        <taxon>Oscillospiraceae</taxon>
        <taxon>Ruthenibacterium</taxon>
    </lineage>
</organism>
<keyword evidence="3 5" id="KW-0175">Coiled coil</keyword>
<name>A0A9D2TLC1_9FIRM</name>
<comment type="caution">
    <text evidence="6">The sequence shown here is derived from an EMBL/GenBank/DDBJ whole genome shotgun (WGS) entry which is preliminary data.</text>
</comment>
<dbReference type="Proteomes" id="UP000823918">
    <property type="component" value="Unassembled WGS sequence"/>
</dbReference>
<feature type="coiled-coil region" evidence="5">
    <location>
        <begin position="10"/>
        <end position="37"/>
    </location>
</feature>
<comment type="function">
    <text evidence="1">Involved in DNA recombination.</text>
</comment>
<dbReference type="GO" id="GO:0006310">
    <property type="term" value="P:DNA recombination"/>
    <property type="evidence" value="ECO:0007669"/>
    <property type="project" value="UniProtKB-KW"/>
</dbReference>
<proteinExistence type="inferred from homology"/>
<evidence type="ECO:0000313" key="6">
    <source>
        <dbReference type="EMBL" id="HJC72702.1"/>
    </source>
</evidence>
<dbReference type="PANTHER" id="PTHR30563:SF0">
    <property type="entry name" value="DNA RECOMBINATION PROTEIN RMUC"/>
    <property type="match status" value="1"/>
</dbReference>
<gene>
    <name evidence="6" type="primary">rmuC</name>
    <name evidence="6" type="ORF">H9698_07925</name>
</gene>
<comment type="similarity">
    <text evidence="2">Belongs to the RmuC family.</text>
</comment>
<dbReference type="InterPro" id="IPR003798">
    <property type="entry name" value="DNA_recombination_RmuC"/>
</dbReference>
<keyword evidence="4" id="KW-0233">DNA recombination</keyword>
<sequence>MRMTMEEGMRSLEREMMQQLSEEMRQLREELGLSVQRTSTAAAQMQAATQKQVSAAQNMRLKELTEQMGQRQEMLQRAVNTQMQTMQKTMRDQLQMVEERMKTGALEQERRLEHMRNAMEKSVRAMQEGNEKKLEEMRATVDEKLQSTLEKTLQQSFSRVSEQLESVYRGLGEMQTLATGVGDLKKVLSNVKTRGILGEIQLGAILQQILTPEQYAENIATVKGSTERVEYAVYLPGDGQGEGVWLPIDAKFPADAYAGLLDAYEAGDSAAVQSAAKVLEQRICSFAKDIRTKYIHAPETTDFGIMFLPVEGLYAEVVRRGMVERLQSEYHVVVAGPTTMAALLNSLQMGFRTLALQKRSGEVWQILGAVRSEFDKFGDVLASAQNRIEQVGNELEKLVGTRTRQIQRRLREVTLLPEESQHEHKQIG</sequence>